<evidence type="ECO:0000259" key="13">
    <source>
        <dbReference type="PROSITE" id="PS50011"/>
    </source>
</evidence>
<dbReference type="Gene3D" id="1.10.510.10">
    <property type="entry name" value="Transferase(Phosphotransferase) domain 1"/>
    <property type="match status" value="1"/>
</dbReference>
<dbReference type="PROSITE" id="PS00107">
    <property type="entry name" value="PROTEIN_KINASE_ATP"/>
    <property type="match status" value="1"/>
</dbReference>
<reference evidence="15" key="3">
    <citation type="submission" date="2022-06" db="UniProtKB">
        <authorList>
            <consortium name="EnsemblMetazoa"/>
        </authorList>
    </citation>
    <scope>IDENTIFICATION</scope>
</reference>
<proteinExistence type="inferred from homology"/>
<dbReference type="SUPFAM" id="SSF53067">
    <property type="entry name" value="Actin-like ATPase domain"/>
    <property type="match status" value="2"/>
</dbReference>
<keyword evidence="4" id="KW-0723">Serine/threonine-protein kinase</keyword>
<keyword evidence="3" id="KW-0963">Cytoplasm</keyword>
<sequence length="817" mass="93044">MCDDDVAALVIDNGSGMCKAGFAGDDAPRAVFPSIVGRPRHQGVMVGMGQKDSYVGDEAQSKRGILTLKYPIEHGIVTNWDDMEKIWHHTFYNELRVAPEEHPVLLTEAPLNPKANREKMTQIMFETFNTPAMYVAIQAVLSLYASGRTTGIVLDSGDGVSHTVPIYEGYALPHAILRLDLAGRDLTDYLMKILTERGYSFTTTAEREIVRDIKEKLCYVALDFEQEMGTAASSSSLEKSYELPDGQVITIGNERFRCPEALFQPSFLGMEACGIHETTYNSIMKCDVDIRKDLYANTVLSGGTTMYPGIADRMQKEITALAPSTMKIKIIAPPERKYSSLGRGTYGYVQQAIWQGQKVAIKCLSRAEFLKEAEKLSRVRHENIIGVYGFTFLDNKNDFGFILEFADGGNLYNLLHANHLSSVHYTLSHAISWCLQCARGVKYLHSLNILHRDLKPSNLLLTNKCRTIKICDFGTARDKQTTMSANQGTLLWMAPEVFTTKNYSEKCDVFSWAIILWEVFTRQVPYQNIENNCAIMWAICTKGMRPPMIRDCPQIFRKLLTDCWQNDASKRPSMDNVVQIMEQIFSLCSEESQQEIDLLIPNDNFERLRISNITNPRSGNMTNSSSLFFDDYLHSKTSTSSHTHQGHKRSNSSDASIFLDQDSQESPQLKEDIQEIFKRYFNAYLFLPCQFTPPSPDIQNTSSMMIFEEHRKLALKLFTNKSETEYLINRIRELKEIKSNPILGKDSTAQYIYLTNEKRNLLELRSSFAKQLIQLLRDSVHPSQHQDENADRNEQSSKPIRHEEDWIFVDNDFGHNR</sequence>
<dbReference type="OrthoDB" id="5132116at2759"/>
<comment type="catalytic activity">
    <reaction evidence="10">
        <text>ATP + H2O = ADP + phosphate + H(+)</text>
        <dbReference type="Rhea" id="RHEA:13065"/>
        <dbReference type="ChEBI" id="CHEBI:15377"/>
        <dbReference type="ChEBI" id="CHEBI:15378"/>
        <dbReference type="ChEBI" id="CHEBI:30616"/>
        <dbReference type="ChEBI" id="CHEBI:43474"/>
        <dbReference type="ChEBI" id="CHEBI:456216"/>
    </reaction>
</comment>
<protein>
    <submittedName>
        <fullName evidence="14">Actin-5C</fullName>
    </submittedName>
</protein>
<evidence type="ECO:0000313" key="14">
    <source>
        <dbReference type="EMBL" id="KAF7489677.1"/>
    </source>
</evidence>
<dbReference type="FunFam" id="3.30.420.40:FF:000291">
    <property type="entry name" value="Actin, alpha skeletal muscle"/>
    <property type="match status" value="1"/>
</dbReference>
<evidence type="ECO:0000256" key="4">
    <source>
        <dbReference type="ARBA" id="ARBA00022527"/>
    </source>
</evidence>
<dbReference type="EMBL" id="WVUK01000064">
    <property type="protein sequence ID" value="KAF7489677.1"/>
    <property type="molecule type" value="Genomic_DNA"/>
</dbReference>
<dbReference type="SMART" id="SM00268">
    <property type="entry name" value="ACTIN"/>
    <property type="match status" value="1"/>
</dbReference>
<evidence type="ECO:0000313" key="15">
    <source>
        <dbReference type="EnsemblMetazoa" id="KAF7489677.1"/>
    </source>
</evidence>
<dbReference type="SMART" id="SM00220">
    <property type="entry name" value="S_TKc"/>
    <property type="match status" value="1"/>
</dbReference>
<evidence type="ECO:0000256" key="9">
    <source>
        <dbReference type="ARBA" id="ARBA00023212"/>
    </source>
</evidence>
<dbReference type="InterPro" id="IPR004000">
    <property type="entry name" value="Actin"/>
</dbReference>
<evidence type="ECO:0000313" key="16">
    <source>
        <dbReference type="Proteomes" id="UP000070412"/>
    </source>
</evidence>
<dbReference type="PRINTS" id="PR00109">
    <property type="entry name" value="TYRKINASE"/>
</dbReference>
<dbReference type="FunFam" id="2.30.36.70:FF:000001">
    <property type="entry name" value="Actin, alpha skeletal muscle"/>
    <property type="match status" value="1"/>
</dbReference>
<keyword evidence="16" id="KW-1185">Reference proteome</keyword>
<evidence type="ECO:0000256" key="2">
    <source>
        <dbReference type="ARBA" id="ARBA00006752"/>
    </source>
</evidence>
<dbReference type="InterPro" id="IPR000719">
    <property type="entry name" value="Prot_kinase_dom"/>
</dbReference>
<evidence type="ECO:0000256" key="6">
    <source>
        <dbReference type="ARBA" id="ARBA00022801"/>
    </source>
</evidence>
<evidence type="ECO:0000256" key="12">
    <source>
        <dbReference type="RuleBase" id="RU000487"/>
    </source>
</evidence>
<dbReference type="PROSITE" id="PS00108">
    <property type="entry name" value="PROTEIN_KINASE_ST"/>
    <property type="match status" value="1"/>
</dbReference>
<dbReference type="PANTHER" id="PTHR11937">
    <property type="entry name" value="ACTIN"/>
    <property type="match status" value="1"/>
</dbReference>
<name>A0A834R3M4_SARSC</name>
<dbReference type="FunFam" id="3.90.640.10:FF:000047">
    <property type="entry name" value="Actin, alpha skeletal muscle"/>
    <property type="match status" value="1"/>
</dbReference>
<keyword evidence="5 11" id="KW-0547">Nucleotide-binding</keyword>
<evidence type="ECO:0000256" key="5">
    <source>
        <dbReference type="ARBA" id="ARBA00022741"/>
    </source>
</evidence>
<feature type="binding site" evidence="11">
    <location>
        <position position="362"/>
    </location>
    <ligand>
        <name>ATP</name>
        <dbReference type="ChEBI" id="CHEBI:30616"/>
    </ligand>
</feature>
<evidence type="ECO:0000256" key="3">
    <source>
        <dbReference type="ARBA" id="ARBA00022490"/>
    </source>
</evidence>
<dbReference type="InterPro" id="IPR043129">
    <property type="entry name" value="ATPase_NBD"/>
</dbReference>
<dbReference type="Pfam" id="PF00022">
    <property type="entry name" value="Actin"/>
    <property type="match status" value="1"/>
</dbReference>
<dbReference type="SUPFAM" id="SSF56112">
    <property type="entry name" value="Protein kinase-like (PK-like)"/>
    <property type="match status" value="1"/>
</dbReference>
<dbReference type="PRINTS" id="PR00190">
    <property type="entry name" value="ACTIN"/>
</dbReference>
<dbReference type="Gene3D" id="3.30.420.40">
    <property type="match status" value="2"/>
</dbReference>
<evidence type="ECO:0000256" key="11">
    <source>
        <dbReference type="PROSITE-ProRule" id="PRU10141"/>
    </source>
</evidence>
<dbReference type="GO" id="GO:0016787">
    <property type="term" value="F:hydrolase activity"/>
    <property type="evidence" value="ECO:0007669"/>
    <property type="project" value="UniProtKB-KW"/>
</dbReference>
<organism evidence="14">
    <name type="scientific">Sarcoptes scabiei</name>
    <name type="common">Itch mite</name>
    <name type="synonym">Acarus scabiei</name>
    <dbReference type="NCBI Taxonomy" id="52283"/>
    <lineage>
        <taxon>Eukaryota</taxon>
        <taxon>Metazoa</taxon>
        <taxon>Ecdysozoa</taxon>
        <taxon>Arthropoda</taxon>
        <taxon>Chelicerata</taxon>
        <taxon>Arachnida</taxon>
        <taxon>Acari</taxon>
        <taxon>Acariformes</taxon>
        <taxon>Sarcoptiformes</taxon>
        <taxon>Astigmata</taxon>
        <taxon>Psoroptidia</taxon>
        <taxon>Sarcoptoidea</taxon>
        <taxon>Sarcoptidae</taxon>
        <taxon>Sarcoptinae</taxon>
        <taxon>Sarcoptes</taxon>
    </lineage>
</organism>
<evidence type="ECO:0000256" key="10">
    <source>
        <dbReference type="ARBA" id="ARBA00049360"/>
    </source>
</evidence>
<evidence type="ECO:0000256" key="1">
    <source>
        <dbReference type="ARBA" id="ARBA00004245"/>
    </source>
</evidence>
<dbReference type="GO" id="GO:0005524">
    <property type="term" value="F:ATP binding"/>
    <property type="evidence" value="ECO:0007669"/>
    <property type="project" value="UniProtKB-UniRule"/>
</dbReference>
<reference evidence="14" key="2">
    <citation type="submission" date="2020-01" db="EMBL/GenBank/DDBJ databases">
        <authorList>
            <person name="Korhonen P.K.K."/>
            <person name="Guangxu M.G."/>
            <person name="Wang T.W."/>
            <person name="Stroehlein A.J.S."/>
            <person name="Young N.D."/>
            <person name="Ang C.-S.A."/>
            <person name="Fernando D.W.F."/>
            <person name="Lu H.L."/>
            <person name="Taylor S.T."/>
            <person name="Ehtesham M.E.M."/>
            <person name="Najaraj S.H.N."/>
            <person name="Harsha G.H.G."/>
            <person name="Madugundu A.M."/>
            <person name="Renuse S.R."/>
            <person name="Holt D.H."/>
            <person name="Pandey A.P."/>
            <person name="Papenfuss A.P."/>
            <person name="Gasser R.B.G."/>
            <person name="Fischer K.F."/>
        </authorList>
    </citation>
    <scope>NUCLEOTIDE SEQUENCE</scope>
    <source>
        <strain evidence="14">SSS_KF_BRIS2020</strain>
    </source>
</reference>
<dbReference type="InterPro" id="IPR017441">
    <property type="entry name" value="Protein_kinase_ATP_BS"/>
</dbReference>
<gene>
    <name evidence="14" type="primary">SSS_141g</name>
    <name evidence="14" type="ORF">SSS_141</name>
</gene>
<dbReference type="CDD" id="cd10224">
    <property type="entry name" value="ASKHA_NBD_actin"/>
    <property type="match status" value="1"/>
</dbReference>
<keyword evidence="7 11" id="KW-0067">ATP-binding</keyword>
<keyword evidence="4" id="KW-0418">Kinase</keyword>
<dbReference type="EnsemblMetazoa" id="SSS_141s_mrna">
    <property type="protein sequence ID" value="KAF7489677.1"/>
    <property type="gene ID" value="SSS_141"/>
</dbReference>
<dbReference type="Gene3D" id="3.30.200.20">
    <property type="entry name" value="Phosphorylase Kinase, domain 1"/>
    <property type="match status" value="1"/>
</dbReference>
<dbReference type="Gene3D" id="3.90.640.10">
    <property type="entry name" value="Actin, Chain A, domain 4"/>
    <property type="match status" value="1"/>
</dbReference>
<dbReference type="GO" id="GO:0006950">
    <property type="term" value="P:response to stress"/>
    <property type="evidence" value="ECO:0007669"/>
    <property type="project" value="UniProtKB-ARBA"/>
</dbReference>
<evidence type="ECO:0000256" key="8">
    <source>
        <dbReference type="ARBA" id="ARBA00023097"/>
    </source>
</evidence>
<dbReference type="AlphaFoldDB" id="A0A834R3M4"/>
<comment type="subcellular location">
    <subcellularLocation>
        <location evidence="1">Cytoplasm</location>
        <location evidence="1">Cytoskeleton</location>
    </subcellularLocation>
</comment>
<keyword evidence="6" id="KW-0378">Hydrolase</keyword>
<dbReference type="InterPro" id="IPR004001">
    <property type="entry name" value="Actin_CS"/>
</dbReference>
<dbReference type="InterPro" id="IPR020902">
    <property type="entry name" value="Actin/actin-like_CS"/>
</dbReference>
<comment type="similarity">
    <text evidence="2 12">Belongs to the actin family.</text>
</comment>
<accession>A0A834R3M4</accession>
<dbReference type="FunFam" id="3.30.420.40:FF:000131">
    <property type="entry name" value="Actin, alpha skeletal muscle"/>
    <property type="match status" value="1"/>
</dbReference>
<reference evidence="16" key="1">
    <citation type="journal article" date="2020" name="PLoS Negl. Trop. Dis.">
        <title>High-quality nuclear genome for Sarcoptes scabiei-A critical resource for a neglected parasite.</title>
        <authorList>
            <person name="Korhonen P.K."/>
            <person name="Gasser R.B."/>
            <person name="Ma G."/>
            <person name="Wang T."/>
            <person name="Stroehlein A.J."/>
            <person name="Young N.D."/>
            <person name="Ang C.S."/>
            <person name="Fernando D.D."/>
            <person name="Lu H.C."/>
            <person name="Taylor S."/>
            <person name="Reynolds S.L."/>
            <person name="Mofiz E."/>
            <person name="Najaraj S.H."/>
            <person name="Gowda H."/>
            <person name="Madugundu A."/>
            <person name="Renuse S."/>
            <person name="Holt D."/>
            <person name="Pandey A."/>
            <person name="Papenfuss A.T."/>
            <person name="Fischer K."/>
        </authorList>
    </citation>
    <scope>NUCLEOTIDE SEQUENCE [LARGE SCALE GENOMIC DNA]</scope>
</reference>
<dbReference type="GO" id="GO:0005856">
    <property type="term" value="C:cytoskeleton"/>
    <property type="evidence" value="ECO:0007669"/>
    <property type="project" value="UniProtKB-SubCell"/>
</dbReference>
<keyword evidence="9" id="KW-0206">Cytoskeleton</keyword>
<dbReference type="PROSITE" id="PS00406">
    <property type="entry name" value="ACTINS_1"/>
    <property type="match status" value="1"/>
</dbReference>
<dbReference type="InterPro" id="IPR008271">
    <property type="entry name" value="Ser/Thr_kinase_AS"/>
</dbReference>
<dbReference type="InterPro" id="IPR001245">
    <property type="entry name" value="Ser-Thr/Tyr_kinase_cat_dom"/>
</dbReference>
<dbReference type="GO" id="GO:0004674">
    <property type="term" value="F:protein serine/threonine kinase activity"/>
    <property type="evidence" value="ECO:0007669"/>
    <property type="project" value="UniProtKB-KW"/>
</dbReference>
<dbReference type="InterPro" id="IPR011009">
    <property type="entry name" value="Kinase-like_dom_sf"/>
</dbReference>
<keyword evidence="4" id="KW-0808">Transferase</keyword>
<dbReference type="PROSITE" id="PS50011">
    <property type="entry name" value="PROTEIN_KINASE_DOM"/>
    <property type="match status" value="1"/>
</dbReference>
<feature type="domain" description="Protein kinase" evidence="13">
    <location>
        <begin position="335"/>
        <end position="585"/>
    </location>
</feature>
<evidence type="ECO:0000256" key="7">
    <source>
        <dbReference type="ARBA" id="ARBA00022840"/>
    </source>
</evidence>
<keyword evidence="8" id="KW-0558">Oxidation</keyword>
<dbReference type="PROSITE" id="PS01132">
    <property type="entry name" value="ACTINS_ACT_LIKE"/>
    <property type="match status" value="1"/>
</dbReference>
<dbReference type="Proteomes" id="UP000070412">
    <property type="component" value="Unassembled WGS sequence"/>
</dbReference>